<evidence type="ECO:0000313" key="2">
    <source>
        <dbReference type="EMBL" id="QEA04617.1"/>
    </source>
</evidence>
<accession>A0A5B8RD31</accession>
<organism evidence="2">
    <name type="scientific">uncultured organism</name>
    <dbReference type="NCBI Taxonomy" id="155900"/>
    <lineage>
        <taxon>unclassified sequences</taxon>
        <taxon>environmental samples</taxon>
    </lineage>
</organism>
<proteinExistence type="predicted"/>
<reference evidence="2" key="1">
    <citation type="submission" date="2019-06" db="EMBL/GenBank/DDBJ databases">
        <authorList>
            <person name="Murdoch R.W."/>
            <person name="Fathepure B."/>
        </authorList>
    </citation>
    <scope>NUCLEOTIDE SEQUENCE</scope>
</reference>
<evidence type="ECO:0000256" key="1">
    <source>
        <dbReference type="SAM" id="MobiDB-lite"/>
    </source>
</evidence>
<dbReference type="AlphaFoldDB" id="A0A5B8RD31"/>
<protein>
    <submittedName>
        <fullName evidence="2">Uncharacterized protein</fullName>
    </submittedName>
</protein>
<feature type="region of interest" description="Disordered" evidence="1">
    <location>
        <begin position="343"/>
        <end position="379"/>
    </location>
</feature>
<sequence length="500" mass="52942">MVLQVAHLPPAQALALPVGRLRPGEGRARLAGQARLEGGKVAALVEDPAIRVDHAHVHEQVPRQLGGVPGVQRYGDPGHALELAAQDLRERALPRRDAVQHRAGEVRRRHEVLAQRLGQGPDQGGGLLLHQAGDQPLQAVGVELVERGHGHDHGDAVVVVARLELVGERQLHTVDIEVVRVIRAGDLPGLALHELLAAHAQALVIAVPAHPALEARAVHHLRRQALIVEGAEHRFVDEHVAAAGLRLQRLHSLDHLAVVGQARGMAVEAAADQGLVDEHPPRGGGVHAGEVDLAAAGKRQAVEGDILVARHPPAALLPEGLVVLAADEVRGDGLDPLRTHLRDGAREHPRRLHQLGGDDPFGPPPCEPGAREDRQRQAARAGIAAVLPAQGHIGHQPGEQGLVQGLVVRRLLVLAPAAALEQVPQLAVDVPPLAHAQVREEVLAAPGAQLALGEVARLLVKVVPQPHHREEVRALVLPAPVRLVRGLPGLHGALARVLHG</sequence>
<gene>
    <name evidence="2" type="ORF">KBTEX_00925</name>
</gene>
<dbReference type="EMBL" id="MN079086">
    <property type="protein sequence ID" value="QEA04617.1"/>
    <property type="molecule type" value="Genomic_DNA"/>
</dbReference>
<name>A0A5B8RD31_9ZZZZ</name>